<dbReference type="InterPro" id="IPR036097">
    <property type="entry name" value="HisK_dim/P_sf"/>
</dbReference>
<evidence type="ECO:0000256" key="6">
    <source>
        <dbReference type="SAM" id="Phobius"/>
    </source>
</evidence>
<dbReference type="SUPFAM" id="SSF52172">
    <property type="entry name" value="CheY-like"/>
    <property type="match status" value="1"/>
</dbReference>
<dbReference type="Gene3D" id="3.30.450.20">
    <property type="entry name" value="PAS domain"/>
    <property type="match status" value="1"/>
</dbReference>
<dbReference type="PROSITE" id="PS50110">
    <property type="entry name" value="RESPONSE_REGULATORY"/>
    <property type="match status" value="1"/>
</dbReference>
<dbReference type="InterPro" id="IPR013656">
    <property type="entry name" value="PAS_4"/>
</dbReference>
<dbReference type="InterPro" id="IPR000700">
    <property type="entry name" value="PAS-assoc_C"/>
</dbReference>
<dbReference type="Proteomes" id="UP000660885">
    <property type="component" value="Unassembled WGS sequence"/>
</dbReference>
<dbReference type="PROSITE" id="PS50112">
    <property type="entry name" value="PAS"/>
    <property type="match status" value="1"/>
</dbReference>
<dbReference type="SMART" id="SM00086">
    <property type="entry name" value="PAC"/>
    <property type="match status" value="1"/>
</dbReference>
<dbReference type="InterPro" id="IPR003594">
    <property type="entry name" value="HATPase_dom"/>
</dbReference>
<dbReference type="RefSeq" id="WP_202833899.1">
    <property type="nucleotide sequence ID" value="NZ_JAETWB010000016.1"/>
</dbReference>
<evidence type="ECO:0000256" key="1">
    <source>
        <dbReference type="ARBA" id="ARBA00000085"/>
    </source>
</evidence>
<evidence type="ECO:0000313" key="11">
    <source>
        <dbReference type="EMBL" id="MBL6080665.1"/>
    </source>
</evidence>
<dbReference type="SUPFAM" id="SSF55785">
    <property type="entry name" value="PYP-like sensor domain (PAS domain)"/>
    <property type="match status" value="1"/>
</dbReference>
<dbReference type="Pfam" id="PF08448">
    <property type="entry name" value="PAS_4"/>
    <property type="match status" value="1"/>
</dbReference>
<keyword evidence="5" id="KW-0175">Coiled coil</keyword>
<feature type="domain" description="PAC" evidence="10">
    <location>
        <begin position="194"/>
        <end position="246"/>
    </location>
</feature>
<evidence type="ECO:0000259" key="7">
    <source>
        <dbReference type="PROSITE" id="PS50109"/>
    </source>
</evidence>
<dbReference type="Pfam" id="PF25487">
    <property type="entry name" value="ETR1_N"/>
    <property type="match status" value="1"/>
</dbReference>
<dbReference type="SMART" id="SM00388">
    <property type="entry name" value="HisKA"/>
    <property type="match status" value="1"/>
</dbReference>
<evidence type="ECO:0000259" key="10">
    <source>
        <dbReference type="PROSITE" id="PS50113"/>
    </source>
</evidence>
<evidence type="ECO:0000259" key="8">
    <source>
        <dbReference type="PROSITE" id="PS50110"/>
    </source>
</evidence>
<evidence type="ECO:0000256" key="2">
    <source>
        <dbReference type="ARBA" id="ARBA00012438"/>
    </source>
</evidence>
<dbReference type="InterPro" id="IPR035965">
    <property type="entry name" value="PAS-like_dom_sf"/>
</dbReference>
<gene>
    <name evidence="11" type="ORF">JMJ56_21850</name>
</gene>
<feature type="modified residue" description="4-aspartylphosphate" evidence="4">
    <location>
        <position position="560"/>
    </location>
</feature>
<accession>A0ABS1U935</accession>
<dbReference type="SUPFAM" id="SSF47384">
    <property type="entry name" value="Homodimeric domain of signal transducing histidine kinase"/>
    <property type="match status" value="1"/>
</dbReference>
<dbReference type="SMART" id="SM00448">
    <property type="entry name" value="REC"/>
    <property type="match status" value="1"/>
</dbReference>
<dbReference type="InterPro" id="IPR000014">
    <property type="entry name" value="PAS"/>
</dbReference>
<dbReference type="NCBIfam" id="TIGR00229">
    <property type="entry name" value="sensory_box"/>
    <property type="match status" value="1"/>
</dbReference>
<dbReference type="InterPro" id="IPR001610">
    <property type="entry name" value="PAC"/>
</dbReference>
<dbReference type="PRINTS" id="PR00344">
    <property type="entry name" value="BCTRLSENSOR"/>
</dbReference>
<dbReference type="Pfam" id="PF00072">
    <property type="entry name" value="Response_reg"/>
    <property type="match status" value="1"/>
</dbReference>
<dbReference type="SMART" id="SM00387">
    <property type="entry name" value="HATPase_c"/>
    <property type="match status" value="1"/>
</dbReference>
<dbReference type="Gene3D" id="3.30.565.10">
    <property type="entry name" value="Histidine kinase-like ATPase, C-terminal domain"/>
    <property type="match status" value="1"/>
</dbReference>
<keyword evidence="6" id="KW-0472">Membrane</keyword>
<feature type="domain" description="Response regulatory" evidence="8">
    <location>
        <begin position="510"/>
        <end position="624"/>
    </location>
</feature>
<dbReference type="InterPro" id="IPR036890">
    <property type="entry name" value="HATPase_C_sf"/>
</dbReference>
<dbReference type="InterPro" id="IPR003661">
    <property type="entry name" value="HisK_dim/P_dom"/>
</dbReference>
<dbReference type="Gene3D" id="3.40.50.2300">
    <property type="match status" value="1"/>
</dbReference>
<dbReference type="EMBL" id="JAETWB010000016">
    <property type="protein sequence ID" value="MBL6080665.1"/>
    <property type="molecule type" value="Genomic_DNA"/>
</dbReference>
<organism evidence="11 12">
    <name type="scientific">Belnapia arida</name>
    <dbReference type="NCBI Taxonomy" id="2804533"/>
    <lineage>
        <taxon>Bacteria</taxon>
        <taxon>Pseudomonadati</taxon>
        <taxon>Pseudomonadota</taxon>
        <taxon>Alphaproteobacteria</taxon>
        <taxon>Acetobacterales</taxon>
        <taxon>Roseomonadaceae</taxon>
        <taxon>Belnapia</taxon>
    </lineage>
</organism>
<dbReference type="InterPro" id="IPR004358">
    <property type="entry name" value="Sig_transdc_His_kin-like_C"/>
</dbReference>
<dbReference type="SMART" id="SM00091">
    <property type="entry name" value="PAS"/>
    <property type="match status" value="1"/>
</dbReference>
<dbReference type="PROSITE" id="PS50109">
    <property type="entry name" value="HIS_KIN"/>
    <property type="match status" value="1"/>
</dbReference>
<keyword evidence="6" id="KW-0812">Transmembrane</keyword>
<name>A0ABS1U935_9PROT</name>
<keyword evidence="12" id="KW-1185">Reference proteome</keyword>
<dbReference type="PROSITE" id="PS50113">
    <property type="entry name" value="PAC"/>
    <property type="match status" value="1"/>
</dbReference>
<evidence type="ECO:0000256" key="5">
    <source>
        <dbReference type="SAM" id="Coils"/>
    </source>
</evidence>
<dbReference type="InterPro" id="IPR005467">
    <property type="entry name" value="His_kinase_dom"/>
</dbReference>
<dbReference type="Pfam" id="PF00512">
    <property type="entry name" value="HisKA"/>
    <property type="match status" value="1"/>
</dbReference>
<evidence type="ECO:0000256" key="3">
    <source>
        <dbReference type="ARBA" id="ARBA00022553"/>
    </source>
</evidence>
<feature type="domain" description="Histidine kinase" evidence="7">
    <location>
        <begin position="266"/>
        <end position="487"/>
    </location>
</feature>
<comment type="catalytic activity">
    <reaction evidence="1">
        <text>ATP + protein L-histidine = ADP + protein N-phospho-L-histidine.</text>
        <dbReference type="EC" id="2.7.13.3"/>
    </reaction>
</comment>
<evidence type="ECO:0000259" key="9">
    <source>
        <dbReference type="PROSITE" id="PS50112"/>
    </source>
</evidence>
<sequence length="633" mass="68407">MSNVAIGVAYFTIPLALTVFARRRRDLAFKPVFWLFAAFILLCGTGHWLDLLTLWVPAYGLEGIVKAGTAVVSVATAIALWPLLPKALALPSQTQLREANRALELLAEERRLSTEALRESEAQYRTLFAQAPLPLHSLDLDGRILSVSDRWLEFMGFGRREEVLGRHLTEFMAEEAKQTFSTCWPRFVLQGGFDDLEFQLIKCSGEVADVLISARLIRDEAGAPVRTMGAIVDVTERRRAETALRASEERLRQAQKMEAVGQLTGGIAHDFNNVLTAVMGNLSFIRKRAGEDRPDLVRLADNALDAAGKAAGLTAQLLSFSRRQRLDPKPLDPVEVVEGMRTLLQRTAGDRIGLSVEDDGDVGFCLADRNQLESAVLNLAINARDAIAGAGHIVISLGTEHVAAGPDGWPPSGDYVRITVRDDGPGMPEEIRHRAFEPFFTTKPPGQGTGLGLAQIHGFAHQSGGTVTIDSAPGKGTEVAILLPRTEAALDDRDQVRALVLEAPAGQGETVLLVEDDPSVRGVMATTLIELGYQVLEAEDADAALAAFKAAAGVDAVVTDLTMPGSMDGLELAEAVRARSPKLPVILVTGHLDPLRERQLLDGVTFLQKPCTRFQLAAALQRALVGVAEPVQM</sequence>
<comment type="caution">
    <text evidence="11">The sequence shown here is derived from an EMBL/GenBank/DDBJ whole genome shotgun (WGS) entry which is preliminary data.</text>
</comment>
<dbReference type="CDD" id="cd00130">
    <property type="entry name" value="PAS"/>
    <property type="match status" value="1"/>
</dbReference>
<feature type="coiled-coil region" evidence="5">
    <location>
        <begin position="96"/>
        <end position="123"/>
    </location>
</feature>
<dbReference type="SUPFAM" id="SSF55874">
    <property type="entry name" value="ATPase domain of HSP90 chaperone/DNA topoisomerase II/histidine kinase"/>
    <property type="match status" value="1"/>
</dbReference>
<dbReference type="Pfam" id="PF02518">
    <property type="entry name" value="HATPase_c"/>
    <property type="match status" value="1"/>
</dbReference>
<dbReference type="InterPro" id="IPR058544">
    <property type="entry name" value="ETR1_N"/>
</dbReference>
<dbReference type="EC" id="2.7.13.3" evidence="2"/>
<dbReference type="InterPro" id="IPR001789">
    <property type="entry name" value="Sig_transdc_resp-reg_receiver"/>
</dbReference>
<feature type="domain" description="PAS" evidence="9">
    <location>
        <begin position="120"/>
        <end position="192"/>
    </location>
</feature>
<keyword evidence="6" id="KW-1133">Transmembrane helix</keyword>
<proteinExistence type="predicted"/>
<evidence type="ECO:0000256" key="4">
    <source>
        <dbReference type="PROSITE-ProRule" id="PRU00169"/>
    </source>
</evidence>
<dbReference type="PANTHER" id="PTHR43065">
    <property type="entry name" value="SENSOR HISTIDINE KINASE"/>
    <property type="match status" value="1"/>
</dbReference>
<dbReference type="Gene3D" id="1.10.287.130">
    <property type="match status" value="1"/>
</dbReference>
<dbReference type="PANTHER" id="PTHR43065:SF42">
    <property type="entry name" value="TWO-COMPONENT SENSOR PPRA"/>
    <property type="match status" value="1"/>
</dbReference>
<evidence type="ECO:0000313" key="12">
    <source>
        <dbReference type="Proteomes" id="UP000660885"/>
    </source>
</evidence>
<reference evidence="11 12" key="1">
    <citation type="submission" date="2021-01" db="EMBL/GenBank/DDBJ databases">
        <title>Belnapia mucosa sp. nov. and Belnapia arida sp. nov., isolated from the Tabernas Desert (Almeria, Spain).</title>
        <authorList>
            <person name="Molina-Menor E."/>
            <person name="Vidal-Verdu A."/>
            <person name="Calonge A."/>
            <person name="Satari L."/>
            <person name="Pereto J."/>
            <person name="Porcar M."/>
        </authorList>
    </citation>
    <scope>NUCLEOTIDE SEQUENCE [LARGE SCALE GENOMIC DNA]</scope>
    <source>
        <strain evidence="11 12">T18</strain>
    </source>
</reference>
<dbReference type="CDD" id="cd00082">
    <property type="entry name" value="HisKA"/>
    <property type="match status" value="1"/>
</dbReference>
<protein>
    <recommendedName>
        <fullName evidence="2">histidine kinase</fullName>
        <ecNumber evidence="2">2.7.13.3</ecNumber>
    </recommendedName>
</protein>
<keyword evidence="3 4" id="KW-0597">Phosphoprotein</keyword>
<feature type="transmembrane region" description="Helical" evidence="6">
    <location>
        <begin position="31"/>
        <end position="52"/>
    </location>
</feature>
<dbReference type="InterPro" id="IPR011006">
    <property type="entry name" value="CheY-like_superfamily"/>
</dbReference>